<keyword evidence="7" id="KW-0131">Cell cycle</keyword>
<keyword evidence="11" id="KW-1185">Reference proteome</keyword>
<dbReference type="AlphaFoldDB" id="A0AAQ3KY52"/>
<feature type="domain" description="Nuclear condensin complex subunit 3 C-terminal" evidence="9">
    <location>
        <begin position="516"/>
        <end position="857"/>
    </location>
</feature>
<organism evidence="10 11">
    <name type="scientific">Canna indica</name>
    <name type="common">Indian-shot</name>
    <dbReference type="NCBI Taxonomy" id="4628"/>
    <lineage>
        <taxon>Eukaryota</taxon>
        <taxon>Viridiplantae</taxon>
        <taxon>Streptophyta</taxon>
        <taxon>Embryophyta</taxon>
        <taxon>Tracheophyta</taxon>
        <taxon>Spermatophyta</taxon>
        <taxon>Magnoliopsida</taxon>
        <taxon>Liliopsida</taxon>
        <taxon>Zingiberales</taxon>
        <taxon>Cannaceae</taxon>
        <taxon>Canna</taxon>
    </lineage>
</organism>
<name>A0AAQ3KY52_9LILI</name>
<dbReference type="InterPro" id="IPR025977">
    <property type="entry name" value="Cnd3_C"/>
</dbReference>
<evidence type="ECO:0000313" key="11">
    <source>
        <dbReference type="Proteomes" id="UP001327560"/>
    </source>
</evidence>
<feature type="region of interest" description="Disordered" evidence="8">
    <location>
        <begin position="931"/>
        <end position="1023"/>
    </location>
</feature>
<evidence type="ECO:0000256" key="5">
    <source>
        <dbReference type="ARBA" id="ARBA00022776"/>
    </source>
</evidence>
<proteinExistence type="inferred from homology"/>
<evidence type="ECO:0000256" key="1">
    <source>
        <dbReference type="ARBA" id="ARBA00004286"/>
    </source>
</evidence>
<dbReference type="GO" id="GO:0000796">
    <property type="term" value="C:condensin complex"/>
    <property type="evidence" value="ECO:0007669"/>
    <property type="project" value="InterPro"/>
</dbReference>
<evidence type="ECO:0000256" key="3">
    <source>
        <dbReference type="ARBA" id="ARBA00022454"/>
    </source>
</evidence>
<accession>A0AAQ3KY52</accession>
<evidence type="ECO:0000256" key="7">
    <source>
        <dbReference type="ARBA" id="ARBA00023306"/>
    </source>
</evidence>
<dbReference type="EMBL" id="CP136896">
    <property type="protein sequence ID" value="WOL13772.1"/>
    <property type="molecule type" value="Genomic_DNA"/>
</dbReference>
<evidence type="ECO:0000256" key="8">
    <source>
        <dbReference type="SAM" id="MobiDB-lite"/>
    </source>
</evidence>
<evidence type="ECO:0000259" key="9">
    <source>
        <dbReference type="Pfam" id="PF12719"/>
    </source>
</evidence>
<dbReference type="SUPFAM" id="SSF48371">
    <property type="entry name" value="ARM repeat"/>
    <property type="match status" value="1"/>
</dbReference>
<feature type="compositionally biased region" description="Acidic residues" evidence="8">
    <location>
        <begin position="1010"/>
        <end position="1023"/>
    </location>
</feature>
<comment type="similarity">
    <text evidence="2">Belongs to the CND3 (condensin subunit 3) family.</text>
</comment>
<dbReference type="InterPro" id="IPR011989">
    <property type="entry name" value="ARM-like"/>
</dbReference>
<keyword evidence="3" id="KW-0158">Chromosome</keyword>
<protein>
    <submittedName>
        <fullName evidence="10">Condensin complex subunit 3 isoform X1</fullName>
    </submittedName>
</protein>
<comment type="subcellular location">
    <subcellularLocation>
        <location evidence="1">Chromosome</location>
    </subcellularLocation>
</comment>
<sequence length="1023" mass="113670">MAEEEQKRLAGEIARVLDECRLSHAVHPRKLKELSALRSSAASRPFFPAFSRALAPLFDFPRRTVSSERAVRFISAFAARRDEKDAAASDAFLEEFLRFLLVAAAAAHRAARFRACQIISEIIMRLPDDAEVSDELWDEVIESMKERVGDKVPAIRGFAIRALSRFANDGEDSDIVNLFLQTLPQEQNTEVRKTIVLSLPPSIMTSEAIIASTLDVSESVRKAAYLVLASKFPLQSLSIKQRNMILQRGLHDRSASVMKECFKMLKDEWLTKCCNGDPIVLLRFLDVETYESVGVAVIEALLKDGMVPLQEHHSIRQLLTSSNTSEEGCTSGIRLMEAEVALYWKTLCRHLNNEAQVKGTDAATATGTEAVIYASEASDSNDLLEEILPPTISNFVDLVKAHLSAGSNYHFTSRQLLLLGAMLDFSDITNQKVASEFVHELLLRPLEYDVDEDGNKIVIGDGINLGGDREWARAVVELAKKVHASVGEFEAIVTEVIKDLAQPCRERTADYMQWLHCLAVTGLLLENIASLRTLQGKNIEPSELLHSLLLPGAKQSHTDVQRVAIRCLCLFGLLERKPTGEIVSQLRLSFLNGATSVRVMASRSLIDLLTWHGPQEVDKAIGLDMKESNNEKEGFSCVNFSNLNDDLSIRLLDILYCGLNSENYGEVSDANDNESIHSFLGEGFAKILLLSENYPSISTCLHPLILSRLIKLYFCDETKELQRLKQCLSIFFEHYPALSHIHKRCVSTAFIPTVRSLWPGIYGNSGGSSITVSKMRKRALQAARFMLQMIQVPLFSKEDDSSEPGSGNHYSSILTSDVFDSGEEGVAIRIAVEVAGFPEKKTSAGKSYILALLRVVTSTQFRPSEQHAIKCMRRLLNNMVTSVTGDKELVKELNFMMARLRSLDERPDEELSEDQYSAIFAKLGLEGNVKIDTSPASAQRSVRTAPTRRRRVRQEESSDDDDDDDDDSNNAAVMAVPLTPSLISVRSQRASKTAAMSKMATKTEFQLSESDNEGDDDDDSDLS</sequence>
<dbReference type="Pfam" id="PF12719">
    <property type="entry name" value="Cnd3"/>
    <property type="match status" value="1"/>
</dbReference>
<feature type="compositionally biased region" description="Acidic residues" evidence="8">
    <location>
        <begin position="957"/>
        <end position="968"/>
    </location>
</feature>
<dbReference type="GO" id="GO:0000793">
    <property type="term" value="C:condensed chromosome"/>
    <property type="evidence" value="ECO:0007669"/>
    <property type="project" value="TreeGrafter"/>
</dbReference>
<reference evidence="10 11" key="1">
    <citation type="submission" date="2023-10" db="EMBL/GenBank/DDBJ databases">
        <title>Chromosome-scale genome assembly provides insights into flower coloration mechanisms of Canna indica.</title>
        <authorList>
            <person name="Li C."/>
        </authorList>
    </citation>
    <scope>NUCLEOTIDE SEQUENCE [LARGE SCALE GENOMIC DNA]</scope>
    <source>
        <tissue evidence="10">Flower</tissue>
    </source>
</reference>
<evidence type="ECO:0000256" key="6">
    <source>
        <dbReference type="ARBA" id="ARBA00023067"/>
    </source>
</evidence>
<gene>
    <name evidence="10" type="ORF">Cni_G22551</name>
</gene>
<dbReference type="InterPro" id="IPR016024">
    <property type="entry name" value="ARM-type_fold"/>
</dbReference>
<dbReference type="InterPro" id="IPR027165">
    <property type="entry name" value="CND3"/>
</dbReference>
<dbReference type="PANTHER" id="PTHR14418">
    <property type="entry name" value="CONDENSIN COMPLEX SUBUNIT 3-RELATED"/>
    <property type="match status" value="1"/>
</dbReference>
<feature type="compositionally biased region" description="Polar residues" evidence="8">
    <location>
        <begin position="981"/>
        <end position="991"/>
    </location>
</feature>
<evidence type="ECO:0000313" key="10">
    <source>
        <dbReference type="EMBL" id="WOL13772.1"/>
    </source>
</evidence>
<keyword evidence="5" id="KW-0498">Mitosis</keyword>
<dbReference type="GO" id="GO:0007076">
    <property type="term" value="P:mitotic chromosome condensation"/>
    <property type="evidence" value="ECO:0007669"/>
    <property type="project" value="InterPro"/>
</dbReference>
<evidence type="ECO:0000256" key="2">
    <source>
        <dbReference type="ARBA" id="ARBA00006533"/>
    </source>
</evidence>
<keyword evidence="6" id="KW-0226">DNA condensation</keyword>
<evidence type="ECO:0000256" key="4">
    <source>
        <dbReference type="ARBA" id="ARBA00022618"/>
    </source>
</evidence>
<dbReference type="Proteomes" id="UP001327560">
    <property type="component" value="Chromosome 7"/>
</dbReference>
<dbReference type="GO" id="GO:0051301">
    <property type="term" value="P:cell division"/>
    <property type="evidence" value="ECO:0007669"/>
    <property type="project" value="UniProtKB-KW"/>
</dbReference>
<dbReference type="PANTHER" id="PTHR14418:SF5">
    <property type="entry name" value="CONDENSIN COMPLEX SUBUNIT 3"/>
    <property type="match status" value="1"/>
</dbReference>
<keyword evidence="4" id="KW-0132">Cell division</keyword>
<dbReference type="Gene3D" id="1.25.10.10">
    <property type="entry name" value="Leucine-rich Repeat Variant"/>
    <property type="match status" value="1"/>
</dbReference>